<evidence type="ECO:0000256" key="5">
    <source>
        <dbReference type="ARBA" id="ARBA00023242"/>
    </source>
</evidence>
<dbReference type="Gene3D" id="4.10.1040.10">
    <property type="entry name" value="DM DNA-binding domain"/>
    <property type="match status" value="1"/>
</dbReference>
<evidence type="ECO:0000256" key="2">
    <source>
        <dbReference type="ARBA" id="ARBA00022723"/>
    </source>
</evidence>
<feature type="domain" description="DM" evidence="7">
    <location>
        <begin position="81"/>
        <end position="128"/>
    </location>
</feature>
<dbReference type="AlphaFoldDB" id="A0A401RS08"/>
<comment type="similarity">
    <text evidence="1">Belongs to the DMRT family.</text>
</comment>
<dbReference type="SMART" id="SM00301">
    <property type="entry name" value="DM"/>
    <property type="match status" value="1"/>
</dbReference>
<keyword evidence="5 6" id="KW-0539">Nucleus</keyword>
<dbReference type="STRING" id="137246.A0A401RS08"/>
<dbReference type="GO" id="GO:0007548">
    <property type="term" value="P:sex differentiation"/>
    <property type="evidence" value="ECO:0007669"/>
    <property type="project" value="TreeGrafter"/>
</dbReference>
<dbReference type="PROSITE" id="PS40000">
    <property type="entry name" value="DM_1"/>
    <property type="match status" value="1"/>
</dbReference>
<comment type="caution">
    <text evidence="8">The sequence shown here is derived from an EMBL/GenBank/DDBJ whole genome shotgun (WGS) entry which is preliminary data.</text>
</comment>
<evidence type="ECO:0000256" key="3">
    <source>
        <dbReference type="ARBA" id="ARBA00022833"/>
    </source>
</evidence>
<keyword evidence="3 6" id="KW-0862">Zinc</keyword>
<dbReference type="Proteomes" id="UP000287033">
    <property type="component" value="Unassembled WGS sequence"/>
</dbReference>
<evidence type="ECO:0000256" key="6">
    <source>
        <dbReference type="PROSITE-ProRule" id="PRU00070"/>
    </source>
</evidence>
<dbReference type="PROSITE" id="PS50809">
    <property type="entry name" value="DM_2"/>
    <property type="match status" value="1"/>
</dbReference>
<accession>A0A401RS08</accession>
<proteinExistence type="inferred from homology"/>
<dbReference type="FunFam" id="4.10.1040.10:FF:000001">
    <property type="entry name" value="doublesex- and mab-3-related transcription factor 1"/>
    <property type="match status" value="1"/>
</dbReference>
<reference evidence="8 9" key="1">
    <citation type="journal article" date="2018" name="Nat. Ecol. Evol.">
        <title>Shark genomes provide insights into elasmobranch evolution and the origin of vertebrates.</title>
        <authorList>
            <person name="Hara Y"/>
            <person name="Yamaguchi K"/>
            <person name="Onimaru K"/>
            <person name="Kadota M"/>
            <person name="Koyanagi M"/>
            <person name="Keeley SD"/>
            <person name="Tatsumi K"/>
            <person name="Tanaka K"/>
            <person name="Motone F"/>
            <person name="Kageyama Y"/>
            <person name="Nozu R"/>
            <person name="Adachi N"/>
            <person name="Nishimura O"/>
            <person name="Nakagawa R"/>
            <person name="Tanegashima C"/>
            <person name="Kiyatake I"/>
            <person name="Matsumoto R"/>
            <person name="Murakumo K"/>
            <person name="Nishida K"/>
            <person name="Terakita A"/>
            <person name="Kuratani S"/>
            <person name="Sato K"/>
            <person name="Hyodo S Kuraku.S."/>
        </authorList>
    </citation>
    <scope>NUCLEOTIDE SEQUENCE [LARGE SCALE GENOMIC DNA]</scope>
</reference>
<dbReference type="GO" id="GO:0005634">
    <property type="term" value="C:nucleus"/>
    <property type="evidence" value="ECO:0007669"/>
    <property type="project" value="UniProtKB-SubCell"/>
</dbReference>
<evidence type="ECO:0000313" key="8">
    <source>
        <dbReference type="EMBL" id="GCC20916.1"/>
    </source>
</evidence>
<dbReference type="InterPro" id="IPR036407">
    <property type="entry name" value="DM_DNA-bd_sf"/>
</dbReference>
<dbReference type="EMBL" id="BEZZ01002013">
    <property type="protein sequence ID" value="GCC20916.1"/>
    <property type="molecule type" value="Genomic_DNA"/>
</dbReference>
<sequence>MEARSTRKWACWAGKGSPLIDKLSQGMSQVVGRQMEGSNLVNVTYSESAASGDDLRVVGNFASPLPSGVAYRMVSTRSPTCARCRNHGITMPLKGHKKSCQWQTCQCDKCILILERRRVMAAQVALRRQQEAELKKRLAKGLLKFDEAAGRKLEGAIQQPLVHKAKEKTEVQLSDSRAADMMKCFTIQQSPGVVVKVTTWGVE</sequence>
<dbReference type="PANTHER" id="PTHR12322">
    <property type="entry name" value="DOUBLESEX AND MAB-3 RELATED TRANSCRIPTION FACTOR DMRT"/>
    <property type="match status" value="1"/>
</dbReference>
<dbReference type="OrthoDB" id="6162476at2759"/>
<evidence type="ECO:0000313" key="9">
    <source>
        <dbReference type="Proteomes" id="UP000287033"/>
    </source>
</evidence>
<dbReference type="PANTHER" id="PTHR12322:SF118">
    <property type="entry name" value="DM DOMAIN-CONTAINING PROTEIN"/>
    <property type="match status" value="1"/>
</dbReference>
<keyword evidence="9" id="KW-1185">Reference proteome</keyword>
<feature type="DNA-binding region" description="DM" evidence="6">
    <location>
        <begin position="81"/>
        <end position="128"/>
    </location>
</feature>
<dbReference type="Pfam" id="PF00751">
    <property type="entry name" value="DM"/>
    <property type="match status" value="1"/>
</dbReference>
<evidence type="ECO:0000256" key="1">
    <source>
        <dbReference type="ARBA" id="ARBA00006834"/>
    </source>
</evidence>
<dbReference type="InterPro" id="IPR026607">
    <property type="entry name" value="DMRT"/>
</dbReference>
<keyword evidence="2 6" id="KW-0479">Metal-binding</keyword>
<comment type="subcellular location">
    <subcellularLocation>
        <location evidence="6">Nucleus</location>
    </subcellularLocation>
</comment>
<dbReference type="GO" id="GO:0046872">
    <property type="term" value="F:metal ion binding"/>
    <property type="evidence" value="ECO:0007669"/>
    <property type="project" value="UniProtKB-KW"/>
</dbReference>
<dbReference type="GO" id="GO:0000978">
    <property type="term" value="F:RNA polymerase II cis-regulatory region sequence-specific DNA binding"/>
    <property type="evidence" value="ECO:0007669"/>
    <property type="project" value="TreeGrafter"/>
</dbReference>
<keyword evidence="4 6" id="KW-0238">DNA-binding</keyword>
<evidence type="ECO:0000259" key="7">
    <source>
        <dbReference type="PROSITE" id="PS50809"/>
    </source>
</evidence>
<name>A0A401RS08_CHIPU</name>
<dbReference type="GO" id="GO:0000981">
    <property type="term" value="F:DNA-binding transcription factor activity, RNA polymerase II-specific"/>
    <property type="evidence" value="ECO:0007669"/>
    <property type="project" value="TreeGrafter"/>
</dbReference>
<organism evidence="8 9">
    <name type="scientific">Chiloscyllium punctatum</name>
    <name type="common">Brownbanded bambooshark</name>
    <name type="synonym">Hemiscyllium punctatum</name>
    <dbReference type="NCBI Taxonomy" id="137246"/>
    <lineage>
        <taxon>Eukaryota</taxon>
        <taxon>Metazoa</taxon>
        <taxon>Chordata</taxon>
        <taxon>Craniata</taxon>
        <taxon>Vertebrata</taxon>
        <taxon>Chondrichthyes</taxon>
        <taxon>Elasmobranchii</taxon>
        <taxon>Galeomorphii</taxon>
        <taxon>Galeoidea</taxon>
        <taxon>Orectolobiformes</taxon>
        <taxon>Hemiscylliidae</taxon>
        <taxon>Chiloscyllium</taxon>
    </lineage>
</organism>
<evidence type="ECO:0000256" key="4">
    <source>
        <dbReference type="ARBA" id="ARBA00023125"/>
    </source>
</evidence>
<dbReference type="InterPro" id="IPR001275">
    <property type="entry name" value="DM_DNA-bd"/>
</dbReference>
<gene>
    <name evidence="8" type="ORF">chiPu_0019486</name>
</gene>
<dbReference type="SUPFAM" id="SSF82927">
    <property type="entry name" value="Cysteine-rich DNA binding domain, (DM domain)"/>
    <property type="match status" value="1"/>
</dbReference>
<protein>
    <recommendedName>
        <fullName evidence="7">DM domain-containing protein</fullName>
    </recommendedName>
</protein>